<feature type="transmembrane region" description="Helical" evidence="1">
    <location>
        <begin position="233"/>
        <end position="253"/>
    </location>
</feature>
<keyword evidence="4" id="KW-1185">Reference proteome</keyword>
<dbReference type="Pfam" id="PF20152">
    <property type="entry name" value="DUF6534"/>
    <property type="match status" value="1"/>
</dbReference>
<feature type="transmembrane region" description="Helical" evidence="1">
    <location>
        <begin position="206"/>
        <end position="227"/>
    </location>
</feature>
<keyword evidence="1" id="KW-0812">Transmembrane</keyword>
<organism evidence="3 4">
    <name type="scientific">Psilocybe cf. subviscida</name>
    <dbReference type="NCBI Taxonomy" id="2480587"/>
    <lineage>
        <taxon>Eukaryota</taxon>
        <taxon>Fungi</taxon>
        <taxon>Dikarya</taxon>
        <taxon>Basidiomycota</taxon>
        <taxon>Agaricomycotina</taxon>
        <taxon>Agaricomycetes</taxon>
        <taxon>Agaricomycetidae</taxon>
        <taxon>Agaricales</taxon>
        <taxon>Agaricineae</taxon>
        <taxon>Strophariaceae</taxon>
        <taxon>Psilocybe</taxon>
    </lineage>
</organism>
<feature type="transmembrane region" description="Helical" evidence="1">
    <location>
        <begin position="18"/>
        <end position="39"/>
    </location>
</feature>
<feature type="domain" description="DUF6534" evidence="2">
    <location>
        <begin position="170"/>
        <end position="258"/>
    </location>
</feature>
<feature type="transmembrane region" description="Helical" evidence="1">
    <location>
        <begin position="51"/>
        <end position="75"/>
    </location>
</feature>
<dbReference type="PANTHER" id="PTHR40465:SF1">
    <property type="entry name" value="DUF6534 DOMAIN-CONTAINING PROTEIN"/>
    <property type="match status" value="1"/>
</dbReference>
<sequence>MTFIPGIGETGPLTGPLVLGYMLGCILVGILTMQVNSYYNNFPNDRAWIKWLVGILFGFEMIFTLFTLINAWAAFGTGWGDVTSLQFQHWSLVPIPLLSGIIASIVQYFFAYRIYKLTNRIWLPILIAAISALQCVMVFYVGITNAVRGRSFVAFYQLSTFISIWLAGDAVCDILIAISTVTILVRASRKSHFRNTDTTLQRLIRLTVETGLITASGATIELILWQVEKFLNYHYIFFLVLGKLYSNALMAALNSRTHINAGTSQANMSVNSSINTRNHLTLFEDEYSNTDSTGKSTRVAVGRSVNVRHDPSHEMVVVSTKQSFNTDMTKVSDSKIHVGDYA</sequence>
<proteinExistence type="predicted"/>
<dbReference type="PANTHER" id="PTHR40465">
    <property type="entry name" value="CHROMOSOME 1, WHOLE GENOME SHOTGUN SEQUENCE"/>
    <property type="match status" value="1"/>
</dbReference>
<dbReference type="AlphaFoldDB" id="A0A8H5ATH2"/>
<evidence type="ECO:0000313" key="3">
    <source>
        <dbReference type="EMBL" id="KAF5310609.1"/>
    </source>
</evidence>
<accession>A0A8H5ATH2</accession>
<evidence type="ECO:0000313" key="4">
    <source>
        <dbReference type="Proteomes" id="UP000567179"/>
    </source>
</evidence>
<dbReference type="OrthoDB" id="3262409at2759"/>
<feature type="transmembrane region" description="Helical" evidence="1">
    <location>
        <begin position="87"/>
        <end position="110"/>
    </location>
</feature>
<dbReference type="EMBL" id="JAACJJ010000057">
    <property type="protein sequence ID" value="KAF5310609.1"/>
    <property type="molecule type" value="Genomic_DNA"/>
</dbReference>
<evidence type="ECO:0000259" key="2">
    <source>
        <dbReference type="Pfam" id="PF20152"/>
    </source>
</evidence>
<name>A0A8H5ATH2_9AGAR</name>
<gene>
    <name evidence="3" type="ORF">D9619_007767</name>
</gene>
<feature type="transmembrane region" description="Helical" evidence="1">
    <location>
        <begin position="163"/>
        <end position="185"/>
    </location>
</feature>
<comment type="caution">
    <text evidence="3">The sequence shown here is derived from an EMBL/GenBank/DDBJ whole genome shotgun (WGS) entry which is preliminary data.</text>
</comment>
<reference evidence="3 4" key="1">
    <citation type="journal article" date="2020" name="ISME J.">
        <title>Uncovering the hidden diversity of litter-decomposition mechanisms in mushroom-forming fungi.</title>
        <authorList>
            <person name="Floudas D."/>
            <person name="Bentzer J."/>
            <person name="Ahren D."/>
            <person name="Johansson T."/>
            <person name="Persson P."/>
            <person name="Tunlid A."/>
        </authorList>
    </citation>
    <scope>NUCLEOTIDE SEQUENCE [LARGE SCALE GENOMIC DNA]</scope>
    <source>
        <strain evidence="3 4">CBS 101986</strain>
    </source>
</reference>
<protein>
    <recommendedName>
        <fullName evidence="2">DUF6534 domain-containing protein</fullName>
    </recommendedName>
</protein>
<dbReference type="Proteomes" id="UP000567179">
    <property type="component" value="Unassembled WGS sequence"/>
</dbReference>
<evidence type="ECO:0000256" key="1">
    <source>
        <dbReference type="SAM" id="Phobius"/>
    </source>
</evidence>
<keyword evidence="1" id="KW-0472">Membrane</keyword>
<feature type="transmembrane region" description="Helical" evidence="1">
    <location>
        <begin position="122"/>
        <end position="143"/>
    </location>
</feature>
<keyword evidence="1" id="KW-1133">Transmembrane helix</keyword>
<dbReference type="InterPro" id="IPR045339">
    <property type="entry name" value="DUF6534"/>
</dbReference>